<dbReference type="EMBL" id="JARYMX010000003">
    <property type="protein sequence ID" value="KAJ9555556.1"/>
    <property type="molecule type" value="Genomic_DNA"/>
</dbReference>
<proteinExistence type="predicted"/>
<dbReference type="Pfam" id="PF13966">
    <property type="entry name" value="zf-RVT"/>
    <property type="match status" value="1"/>
</dbReference>
<name>A0AA38TK83_9ASTR</name>
<gene>
    <name evidence="2" type="ORF">OSB04_010170</name>
</gene>
<protein>
    <recommendedName>
        <fullName evidence="1">Reverse transcriptase zinc-binding domain-containing protein</fullName>
    </recommendedName>
</protein>
<organism evidence="2 3">
    <name type="scientific">Centaurea solstitialis</name>
    <name type="common">yellow star-thistle</name>
    <dbReference type="NCBI Taxonomy" id="347529"/>
    <lineage>
        <taxon>Eukaryota</taxon>
        <taxon>Viridiplantae</taxon>
        <taxon>Streptophyta</taxon>
        <taxon>Embryophyta</taxon>
        <taxon>Tracheophyta</taxon>
        <taxon>Spermatophyta</taxon>
        <taxon>Magnoliopsida</taxon>
        <taxon>eudicotyledons</taxon>
        <taxon>Gunneridae</taxon>
        <taxon>Pentapetalae</taxon>
        <taxon>asterids</taxon>
        <taxon>campanulids</taxon>
        <taxon>Asterales</taxon>
        <taxon>Asteraceae</taxon>
        <taxon>Carduoideae</taxon>
        <taxon>Cardueae</taxon>
        <taxon>Centaureinae</taxon>
        <taxon>Centaurea</taxon>
    </lineage>
</organism>
<reference evidence="2" key="1">
    <citation type="submission" date="2023-03" db="EMBL/GenBank/DDBJ databases">
        <title>Chromosome-scale reference genome and RAD-based genetic map of yellow starthistle (Centaurea solstitialis) reveal putative structural variation and QTLs associated with invader traits.</title>
        <authorList>
            <person name="Reatini B."/>
            <person name="Cang F.A."/>
            <person name="Jiang Q."/>
            <person name="Mckibben M.T.W."/>
            <person name="Barker M.S."/>
            <person name="Rieseberg L.H."/>
            <person name="Dlugosch K.M."/>
        </authorList>
    </citation>
    <scope>NUCLEOTIDE SEQUENCE</scope>
    <source>
        <strain evidence="2">CAN-66</strain>
        <tissue evidence="2">Leaf</tissue>
    </source>
</reference>
<dbReference type="InterPro" id="IPR026960">
    <property type="entry name" value="RVT-Znf"/>
</dbReference>
<sequence length="126" mass="14323">MDPFETQHFSLAAFHKRLPTKSNLLRRGVNISSATCSLCNDGIESENHLFFNADSQNTCCSTFADGGGRTAVLFSNFDQLIDWCYQLDLPRHAKKGFKGVFYAYIWSLWSLRNSTIFSNSRPVRES</sequence>
<evidence type="ECO:0000313" key="3">
    <source>
        <dbReference type="Proteomes" id="UP001172457"/>
    </source>
</evidence>
<evidence type="ECO:0000259" key="1">
    <source>
        <dbReference type="Pfam" id="PF13966"/>
    </source>
</evidence>
<dbReference type="Proteomes" id="UP001172457">
    <property type="component" value="Chromosome 3"/>
</dbReference>
<dbReference type="AlphaFoldDB" id="A0AA38TK83"/>
<feature type="domain" description="Reverse transcriptase zinc-binding" evidence="1">
    <location>
        <begin position="3"/>
        <end position="56"/>
    </location>
</feature>
<keyword evidence="3" id="KW-1185">Reference proteome</keyword>
<accession>A0AA38TK83</accession>
<comment type="caution">
    <text evidence="2">The sequence shown here is derived from an EMBL/GenBank/DDBJ whole genome shotgun (WGS) entry which is preliminary data.</text>
</comment>
<evidence type="ECO:0000313" key="2">
    <source>
        <dbReference type="EMBL" id="KAJ9555556.1"/>
    </source>
</evidence>